<dbReference type="Gene3D" id="1.25.10.10">
    <property type="entry name" value="Leucine-rich Repeat Variant"/>
    <property type="match status" value="1"/>
</dbReference>
<comment type="function">
    <text evidence="1 6">Component of the RIX1 complex required for processing of ITS2 sequences from 35S pre-rRNA.</text>
</comment>
<comment type="caution">
    <text evidence="8">The sequence shown here is derived from an EMBL/GenBank/DDBJ whole genome shotgun (WGS) entry which is preliminary data.</text>
</comment>
<protein>
    <recommendedName>
        <fullName evidence="6">Pre-rRNA-processing protein</fullName>
    </recommendedName>
</protein>
<dbReference type="OMA" id="CIGDEDA"/>
<comment type="similarity">
    <text evidence="3 6">Belongs to the IPI1/TEX10 family.</text>
</comment>
<keyword evidence="6" id="KW-0690">Ribosome biogenesis</keyword>
<dbReference type="GO" id="GO:0006364">
    <property type="term" value="P:rRNA processing"/>
    <property type="evidence" value="ECO:0007669"/>
    <property type="project" value="UniProtKB-UniRule"/>
</dbReference>
<dbReference type="RefSeq" id="XP_013242562.1">
    <property type="nucleotide sequence ID" value="XM_013387108.1"/>
</dbReference>
<dbReference type="GeneID" id="25261564"/>
<keyword evidence="4 6" id="KW-0539">Nucleus</keyword>
<dbReference type="STRING" id="1037660.A0A066VR64"/>
<evidence type="ECO:0000256" key="6">
    <source>
        <dbReference type="RuleBase" id="RU368021"/>
    </source>
</evidence>
<dbReference type="InterPro" id="IPR024679">
    <property type="entry name" value="Ipi1_N"/>
</dbReference>
<dbReference type="Proteomes" id="UP000027361">
    <property type="component" value="Unassembled WGS sequence"/>
</dbReference>
<organism evidence="8 9">
    <name type="scientific">Tilletiaria anomala (strain ATCC 24038 / CBS 436.72 / UBC 951)</name>
    <dbReference type="NCBI Taxonomy" id="1037660"/>
    <lineage>
        <taxon>Eukaryota</taxon>
        <taxon>Fungi</taxon>
        <taxon>Dikarya</taxon>
        <taxon>Basidiomycota</taxon>
        <taxon>Ustilaginomycotina</taxon>
        <taxon>Exobasidiomycetes</taxon>
        <taxon>Georgefischeriales</taxon>
        <taxon>Tilletiariaceae</taxon>
        <taxon>Tilletiaria</taxon>
    </lineage>
</organism>
<keyword evidence="6" id="KW-0698">rRNA processing</keyword>
<dbReference type="SUPFAM" id="SSF48371">
    <property type="entry name" value="ARM repeat"/>
    <property type="match status" value="1"/>
</dbReference>
<proteinExistence type="inferred from homology"/>
<comment type="subcellular location">
    <subcellularLocation>
        <location evidence="2 6">Nucleus</location>
    </subcellularLocation>
</comment>
<gene>
    <name evidence="8" type="ORF">K437DRAFT_143603</name>
</gene>
<dbReference type="OrthoDB" id="361362at2759"/>
<dbReference type="AlphaFoldDB" id="A0A066VR64"/>
<dbReference type="GO" id="GO:0005634">
    <property type="term" value="C:nucleus"/>
    <property type="evidence" value="ECO:0007669"/>
    <property type="project" value="UniProtKB-SubCell"/>
</dbReference>
<feature type="domain" description="Pre-rRNA-processing protein Ipi1 N-terminal" evidence="7">
    <location>
        <begin position="157"/>
        <end position="286"/>
    </location>
</feature>
<dbReference type="InterPro" id="IPR016024">
    <property type="entry name" value="ARM-type_fold"/>
</dbReference>
<evidence type="ECO:0000256" key="1">
    <source>
        <dbReference type="ARBA" id="ARBA00002355"/>
    </source>
</evidence>
<dbReference type="EMBL" id="JMSN01000056">
    <property type="protein sequence ID" value="KDN43941.1"/>
    <property type="molecule type" value="Genomic_DNA"/>
</dbReference>
<keyword evidence="9" id="KW-1185">Reference proteome</keyword>
<dbReference type="HOGENOM" id="CLU_013988_0_0_1"/>
<evidence type="ECO:0000259" key="7">
    <source>
        <dbReference type="Pfam" id="PF12333"/>
    </source>
</evidence>
<dbReference type="PANTHER" id="PTHR16056:SF2">
    <property type="entry name" value="TESTIS-EXPRESSED PROTEIN 10"/>
    <property type="match status" value="1"/>
</dbReference>
<evidence type="ECO:0000313" key="8">
    <source>
        <dbReference type="EMBL" id="KDN43941.1"/>
    </source>
</evidence>
<sequence length="799" mass="85501">MTKSAKRKAARQADFQKAKLKLGKGKQAANNATDTSFRAKSIALPQQSINLDRSQAYTTRRGQTLNDLSVQTKHHSPAIKKDALEGIKELLVSYPHLARSPSSLRLVIPAILHLIGDEDTRVRGALLSFAAWLFPLIAAPSSDALSAEDPSSKSESLLQPYLSQLLLYATSAMSHIYMAVRIDAVKFLDVLMTSTGSAGGRELVKGWNNVRADDFGSKLIIYGEAGHAGSVLRCLLNMLGLSSSISGTSARRSNPSSINSGTSELGATNSMDLSLSSRLVVLNAIRSYLRIITSLQPGTEGASTGTKENEAMGSTGSAASTMYEDCPTWIFNSSFASPSDFEAFQQVLRIHANGPAACRQKRILNISAASTSALAYEAIPTLLDDHGDRGSLVDLQGSVSQTFQAGDLLQFICSASTLGTSDGPRGRQLGSAANAFQALFVTLGPTLINIFIEVAPDAVAHLHAVSLALPQSSSTDKQINTQGKIACALLDIALCLIRAANLSDTSSSAEAEALKQVSALLERVSRYFPFGPTSSQMMSSNLSVQAQQQLQTLNLSYCELCARLSATNDLPVIASSSKDRWMQAVSVRLKHVQQYVSELLSASVESGALPLSTESLASILPTVWLLLSLRGVTGTLAADADGREDEAGALVQSLTERFAKMASTDSAKGVLFAFLARLSIIESYPSYQGNYRASQSPLQTASLRRFVCELPRYLWDTASKREGTAEKIIAYLRLIALNEELDIFAASDLNTVQEMLVPFFTARAGGRFLAQRVDLSSLIDAMHPLLPSLQSAVSSSLVA</sequence>
<evidence type="ECO:0000256" key="2">
    <source>
        <dbReference type="ARBA" id="ARBA00004123"/>
    </source>
</evidence>
<evidence type="ECO:0000256" key="3">
    <source>
        <dbReference type="ARBA" id="ARBA00006427"/>
    </source>
</evidence>
<evidence type="ECO:0000256" key="4">
    <source>
        <dbReference type="ARBA" id="ARBA00023242"/>
    </source>
</evidence>
<feature type="repeat" description="HEAT" evidence="5">
    <location>
        <begin position="107"/>
        <end position="145"/>
    </location>
</feature>
<dbReference type="InParanoid" id="A0A066VR64"/>
<dbReference type="PROSITE" id="PS50077">
    <property type="entry name" value="HEAT_REPEAT"/>
    <property type="match status" value="1"/>
</dbReference>
<dbReference type="InterPro" id="IPR011989">
    <property type="entry name" value="ARM-like"/>
</dbReference>
<evidence type="ECO:0000256" key="5">
    <source>
        <dbReference type="PROSITE-ProRule" id="PRU00103"/>
    </source>
</evidence>
<evidence type="ECO:0000313" key="9">
    <source>
        <dbReference type="Proteomes" id="UP000027361"/>
    </source>
</evidence>
<dbReference type="InterPro" id="IPR021133">
    <property type="entry name" value="HEAT_type_2"/>
</dbReference>
<dbReference type="Pfam" id="PF12333">
    <property type="entry name" value="Ipi1_N"/>
    <property type="match status" value="1"/>
</dbReference>
<reference evidence="8 9" key="1">
    <citation type="submission" date="2014-05" db="EMBL/GenBank/DDBJ databases">
        <title>Draft genome sequence of a rare smut relative, Tilletiaria anomala UBC 951.</title>
        <authorList>
            <consortium name="DOE Joint Genome Institute"/>
            <person name="Toome M."/>
            <person name="Kuo A."/>
            <person name="Henrissat B."/>
            <person name="Lipzen A."/>
            <person name="Tritt A."/>
            <person name="Yoshinaga Y."/>
            <person name="Zane M."/>
            <person name="Barry K."/>
            <person name="Grigoriev I.V."/>
            <person name="Spatafora J.W."/>
            <person name="Aimea M.C."/>
        </authorList>
    </citation>
    <scope>NUCLEOTIDE SEQUENCE [LARGE SCALE GENOMIC DNA]</scope>
    <source>
        <strain evidence="8 9">UBC 951</strain>
    </source>
</reference>
<name>A0A066VR64_TILAU</name>
<dbReference type="GO" id="GO:0120330">
    <property type="term" value="C:rixosome complex"/>
    <property type="evidence" value="ECO:0007669"/>
    <property type="project" value="UniProtKB-UniRule"/>
</dbReference>
<comment type="subunit">
    <text evidence="6">Component of the RIX1 complex.</text>
</comment>
<dbReference type="PANTHER" id="PTHR16056">
    <property type="entry name" value="REGULATOR OF MICROTUBULE DYNAMICS PROTEIN"/>
    <property type="match status" value="1"/>
</dbReference>
<accession>A0A066VR64</accession>